<evidence type="ECO:0000313" key="1">
    <source>
        <dbReference type="EMBL" id="KAF2678353.1"/>
    </source>
</evidence>
<organism evidence="1 2">
    <name type="scientific">Lentithecium fluviatile CBS 122367</name>
    <dbReference type="NCBI Taxonomy" id="1168545"/>
    <lineage>
        <taxon>Eukaryota</taxon>
        <taxon>Fungi</taxon>
        <taxon>Dikarya</taxon>
        <taxon>Ascomycota</taxon>
        <taxon>Pezizomycotina</taxon>
        <taxon>Dothideomycetes</taxon>
        <taxon>Pleosporomycetidae</taxon>
        <taxon>Pleosporales</taxon>
        <taxon>Massarineae</taxon>
        <taxon>Lentitheciaceae</taxon>
        <taxon>Lentithecium</taxon>
    </lineage>
</organism>
<name>A0A6G1IK38_9PLEO</name>
<dbReference type="OrthoDB" id="3686512at2759"/>
<dbReference type="Proteomes" id="UP000799291">
    <property type="component" value="Unassembled WGS sequence"/>
</dbReference>
<reference evidence="1" key="1">
    <citation type="journal article" date="2020" name="Stud. Mycol.">
        <title>101 Dothideomycetes genomes: a test case for predicting lifestyles and emergence of pathogens.</title>
        <authorList>
            <person name="Haridas S."/>
            <person name="Albert R."/>
            <person name="Binder M."/>
            <person name="Bloem J."/>
            <person name="Labutti K."/>
            <person name="Salamov A."/>
            <person name="Andreopoulos B."/>
            <person name="Baker S."/>
            <person name="Barry K."/>
            <person name="Bills G."/>
            <person name="Bluhm B."/>
            <person name="Cannon C."/>
            <person name="Castanera R."/>
            <person name="Culley D."/>
            <person name="Daum C."/>
            <person name="Ezra D."/>
            <person name="Gonzalez J."/>
            <person name="Henrissat B."/>
            <person name="Kuo A."/>
            <person name="Liang C."/>
            <person name="Lipzen A."/>
            <person name="Lutzoni F."/>
            <person name="Magnuson J."/>
            <person name="Mondo S."/>
            <person name="Nolan M."/>
            <person name="Ohm R."/>
            <person name="Pangilinan J."/>
            <person name="Park H.-J."/>
            <person name="Ramirez L."/>
            <person name="Alfaro M."/>
            <person name="Sun H."/>
            <person name="Tritt A."/>
            <person name="Yoshinaga Y."/>
            <person name="Zwiers L.-H."/>
            <person name="Turgeon B."/>
            <person name="Goodwin S."/>
            <person name="Spatafora J."/>
            <person name="Crous P."/>
            <person name="Grigoriev I."/>
        </authorList>
    </citation>
    <scope>NUCLEOTIDE SEQUENCE</scope>
    <source>
        <strain evidence="1">CBS 122367</strain>
    </source>
</reference>
<sequence length="242" mass="26424">MRTPSAPRKWRTCPSAFSTPGVELMTISCGSWHWPILSISSEKGRGHNGLACSQTGTSLDAGAPQGLMACEAEWEAIARKEIEGYQQEHSFSSPKAVEMVQDETKHPANIMSADELAKLYPSKSNRIKPLNGRWRRNKPKKASFAPAIKKESALRTLEKFTCGSGQYCSGTYASLRDWLDTSGASDIMHDARQLKTFVLSADAVANSDDIFEAGSNHEGPPFPILYGRRLRTGSEVGSADSL</sequence>
<accession>A0A6G1IK38</accession>
<evidence type="ECO:0000313" key="2">
    <source>
        <dbReference type="Proteomes" id="UP000799291"/>
    </source>
</evidence>
<dbReference type="AlphaFoldDB" id="A0A6G1IK38"/>
<proteinExistence type="predicted"/>
<protein>
    <submittedName>
        <fullName evidence="1">Uncharacterized protein</fullName>
    </submittedName>
</protein>
<dbReference type="EMBL" id="MU005612">
    <property type="protein sequence ID" value="KAF2678353.1"/>
    <property type="molecule type" value="Genomic_DNA"/>
</dbReference>
<gene>
    <name evidence="1" type="ORF">K458DRAFT_408861</name>
</gene>
<keyword evidence="2" id="KW-1185">Reference proteome</keyword>